<keyword evidence="9" id="KW-1185">Reference proteome</keyword>
<comment type="similarity">
    <text evidence="2">Belongs to the pyridoxamine 5'-phosphate oxidase family.</text>
</comment>
<accession>A0A150HHL0</accession>
<dbReference type="SUPFAM" id="SSF50475">
    <property type="entry name" value="FMN-binding split barrel"/>
    <property type="match status" value="1"/>
</dbReference>
<evidence type="ECO:0000256" key="5">
    <source>
        <dbReference type="ARBA" id="ARBA00023002"/>
    </source>
</evidence>
<dbReference type="STRING" id="36807.Mlaev_00957"/>
<evidence type="ECO:0000313" key="8">
    <source>
        <dbReference type="EMBL" id="KXZ61090.1"/>
    </source>
</evidence>
<evidence type="ECO:0000256" key="4">
    <source>
        <dbReference type="ARBA" id="ARBA00022643"/>
    </source>
</evidence>
<feature type="domain" description="Pyridoxamine 5'-phosphate oxidase N-terminal" evidence="6">
    <location>
        <begin position="48"/>
        <end position="135"/>
    </location>
</feature>
<gene>
    <name evidence="8" type="primary">pdxH</name>
    <name evidence="8" type="ORF">Mlaev_00957</name>
</gene>
<dbReference type="Pfam" id="PF10590">
    <property type="entry name" value="PNP_phzG_C"/>
    <property type="match status" value="1"/>
</dbReference>
<dbReference type="AlphaFoldDB" id="A0A150HHL0"/>
<dbReference type="InterPro" id="IPR012349">
    <property type="entry name" value="Split_barrel_FMN-bd"/>
</dbReference>
<dbReference type="InterPro" id="IPR011576">
    <property type="entry name" value="Pyridox_Oxase_N"/>
</dbReference>
<reference evidence="8 9" key="1">
    <citation type="submission" date="2016-01" db="EMBL/GenBank/DDBJ databases">
        <title>Draft genome sequences of Microbacterium laevaniformans LCDC 91-0039 and the type strain of Microbacterium hominis LCDC 84-209.</title>
        <authorList>
            <person name="Bernier A.-M."/>
            <person name="Bernard K."/>
        </authorList>
    </citation>
    <scope>NUCLEOTIDE SEQUENCE [LARGE SCALE GENOMIC DNA]</scope>
    <source>
        <strain evidence="8 9">LCDC 91-0039</strain>
    </source>
</reference>
<dbReference type="RefSeq" id="WP_061682352.1">
    <property type="nucleotide sequence ID" value="NZ_LRAD01000024.1"/>
</dbReference>
<keyword evidence="4" id="KW-0288">FMN</keyword>
<comment type="cofactor">
    <cofactor evidence="1">
        <name>FMN</name>
        <dbReference type="ChEBI" id="CHEBI:58210"/>
    </cofactor>
</comment>
<protein>
    <submittedName>
        <fullName evidence="8">Pyridoxine/pyridoxamine 5'-phosphate oxidase</fullName>
        <ecNumber evidence="8">1.4.3.5</ecNumber>
    </submittedName>
</protein>
<evidence type="ECO:0000256" key="1">
    <source>
        <dbReference type="ARBA" id="ARBA00001917"/>
    </source>
</evidence>
<dbReference type="GO" id="GO:0004733">
    <property type="term" value="F:pyridoxamine phosphate oxidase activity"/>
    <property type="evidence" value="ECO:0007669"/>
    <property type="project" value="UniProtKB-EC"/>
</dbReference>
<dbReference type="PANTHER" id="PTHR10851:SF0">
    <property type="entry name" value="PYRIDOXINE-5'-PHOSPHATE OXIDASE"/>
    <property type="match status" value="1"/>
</dbReference>
<feature type="domain" description="Pyridoxine 5'-phosphate oxidase dimerisation C-terminal" evidence="7">
    <location>
        <begin position="178"/>
        <end position="216"/>
    </location>
</feature>
<dbReference type="GO" id="GO:0008615">
    <property type="term" value="P:pyridoxine biosynthetic process"/>
    <property type="evidence" value="ECO:0007669"/>
    <property type="project" value="InterPro"/>
</dbReference>
<dbReference type="EC" id="1.4.3.5" evidence="8"/>
<keyword evidence="3" id="KW-0285">Flavoprotein</keyword>
<evidence type="ECO:0000259" key="6">
    <source>
        <dbReference type="Pfam" id="PF01243"/>
    </source>
</evidence>
<comment type="caution">
    <text evidence="8">The sequence shown here is derived from an EMBL/GenBank/DDBJ whole genome shotgun (WGS) entry which is preliminary data.</text>
</comment>
<sequence length="218" mass="23719">MTASYAPGIPPAAVVIDHATDPVQSDTPLADPLALAAAWLPGPGEDRMLMTVSTVGVDGVPDARTTMLSDYDGERFFFHTDANSRKVAELSANPGVALTILWPGFTRQLVVQGTAQRSSREESDAAYRRRSPYLQQLAWQNTAEFAQLPLDERRARWAEFLRAHGGADEPAFTPPEAWAGFAVTPHRLVFWVSNPDAASRRIAYARTGDGWSLTALPG</sequence>
<evidence type="ECO:0000256" key="2">
    <source>
        <dbReference type="ARBA" id="ARBA00007301"/>
    </source>
</evidence>
<proteinExistence type="inferred from homology"/>
<dbReference type="Proteomes" id="UP000075357">
    <property type="component" value="Unassembled WGS sequence"/>
</dbReference>
<evidence type="ECO:0000256" key="3">
    <source>
        <dbReference type="ARBA" id="ARBA00022630"/>
    </source>
</evidence>
<evidence type="ECO:0000313" key="9">
    <source>
        <dbReference type="Proteomes" id="UP000075357"/>
    </source>
</evidence>
<organism evidence="8 9">
    <name type="scientific">Microbacterium laevaniformans</name>
    <dbReference type="NCBI Taxonomy" id="36807"/>
    <lineage>
        <taxon>Bacteria</taxon>
        <taxon>Bacillati</taxon>
        <taxon>Actinomycetota</taxon>
        <taxon>Actinomycetes</taxon>
        <taxon>Micrococcales</taxon>
        <taxon>Microbacteriaceae</taxon>
        <taxon>Microbacterium</taxon>
    </lineage>
</organism>
<dbReference type="GO" id="GO:0010181">
    <property type="term" value="F:FMN binding"/>
    <property type="evidence" value="ECO:0007669"/>
    <property type="project" value="InterPro"/>
</dbReference>
<dbReference type="Pfam" id="PF01243">
    <property type="entry name" value="PNPOx_N"/>
    <property type="match status" value="1"/>
</dbReference>
<name>A0A150HHL0_9MICO</name>
<dbReference type="EMBL" id="LRAD01000024">
    <property type="protein sequence ID" value="KXZ61090.1"/>
    <property type="molecule type" value="Genomic_DNA"/>
</dbReference>
<dbReference type="InterPro" id="IPR000659">
    <property type="entry name" value="Pyridox_Oxase"/>
</dbReference>
<dbReference type="InterPro" id="IPR019576">
    <property type="entry name" value="Pyridoxamine_oxidase_dimer_C"/>
</dbReference>
<dbReference type="PATRIC" id="fig|36807.3.peg.981"/>
<dbReference type="Gene3D" id="2.30.110.10">
    <property type="entry name" value="Electron Transport, Fmn-binding Protein, Chain A"/>
    <property type="match status" value="1"/>
</dbReference>
<keyword evidence="5 8" id="KW-0560">Oxidoreductase</keyword>
<evidence type="ECO:0000259" key="7">
    <source>
        <dbReference type="Pfam" id="PF10590"/>
    </source>
</evidence>
<dbReference type="PANTHER" id="PTHR10851">
    <property type="entry name" value="PYRIDOXINE-5-PHOSPHATE OXIDASE"/>
    <property type="match status" value="1"/>
</dbReference>